<evidence type="ECO:0000256" key="7">
    <source>
        <dbReference type="ARBA" id="ARBA00023242"/>
    </source>
</evidence>
<comment type="similarity">
    <text evidence="2">Belongs to the TFIIF beta subunit family.</text>
</comment>
<feature type="domain" description="TFIIF beta subunit N-terminal" evidence="12">
    <location>
        <begin position="38"/>
        <end position="171"/>
    </location>
</feature>
<evidence type="ECO:0000256" key="1">
    <source>
        <dbReference type="ARBA" id="ARBA00004123"/>
    </source>
</evidence>
<name>A0A0D7BPU4_9AGAR</name>
<dbReference type="STRING" id="1314674.A0A0D7BPU4"/>
<sequence>MDAAADEDKKQPFDEDAPNDDDHQPDPQEHLMLDQGNGRVWLVKIPKALMERWSAVNAEDVHLATLRVYETPASGKAPRIILFLPQTQGARKNPRRPEFGPNTLPTLSSDPDCYELDMVNDAVENQIVVAERVKDASFNLSGAPTGPQPANSRARTTILTGRVKHECNLRPGFTENYRKQMRERHRKYNTPQRTIQMMEDSGMSRAGINRLTSGVAQNTGTFGDLIAAKPKTRGKGTERMARMPRNQLLDLIFQMFKNPPRWAIKDLRQRTQQPAAYLKEVLLEVAYLHKSGEHTGLYELQDIYKADSMKAESVPMPSLNGLTKMEEEDDGMDDDDEDDDDDMEQVS</sequence>
<evidence type="ECO:0000259" key="11">
    <source>
        <dbReference type="Pfam" id="PF02270"/>
    </source>
</evidence>
<evidence type="ECO:0000313" key="14">
    <source>
        <dbReference type="Proteomes" id="UP000054007"/>
    </source>
</evidence>
<dbReference type="InterPro" id="IPR036388">
    <property type="entry name" value="WH-like_DNA-bd_sf"/>
</dbReference>
<protein>
    <recommendedName>
        <fullName evidence="3">Transcription initiation factor IIF subunit beta</fullName>
    </recommendedName>
    <alternativeName>
        <fullName evidence="9">TFIIF medium subunit</fullName>
    </alternativeName>
    <alternativeName>
        <fullName evidence="8">TFIIF-beta</fullName>
    </alternativeName>
</protein>
<evidence type="ECO:0000313" key="13">
    <source>
        <dbReference type="EMBL" id="KIY72452.1"/>
    </source>
</evidence>
<evidence type="ECO:0000256" key="5">
    <source>
        <dbReference type="ARBA" id="ARBA00023125"/>
    </source>
</evidence>
<keyword evidence="7" id="KW-0539">Nucleus</keyword>
<gene>
    <name evidence="13" type="ORF">CYLTODRAFT_417851</name>
</gene>
<reference evidence="13 14" key="1">
    <citation type="journal article" date="2015" name="Fungal Genet. Biol.">
        <title>Evolution of novel wood decay mechanisms in Agaricales revealed by the genome sequences of Fistulina hepatica and Cylindrobasidium torrendii.</title>
        <authorList>
            <person name="Floudas D."/>
            <person name="Held B.W."/>
            <person name="Riley R."/>
            <person name="Nagy L.G."/>
            <person name="Koehler G."/>
            <person name="Ransdell A.S."/>
            <person name="Younus H."/>
            <person name="Chow J."/>
            <person name="Chiniquy J."/>
            <person name="Lipzen A."/>
            <person name="Tritt A."/>
            <person name="Sun H."/>
            <person name="Haridas S."/>
            <person name="LaButti K."/>
            <person name="Ohm R.A."/>
            <person name="Kues U."/>
            <person name="Blanchette R.A."/>
            <person name="Grigoriev I.V."/>
            <person name="Minto R.E."/>
            <person name="Hibbett D.S."/>
        </authorList>
    </citation>
    <scope>NUCLEOTIDE SEQUENCE [LARGE SCALE GENOMIC DNA]</scope>
    <source>
        <strain evidence="13 14">FP15055 ss-10</strain>
    </source>
</reference>
<dbReference type="InterPro" id="IPR036390">
    <property type="entry name" value="WH_DNA-bd_sf"/>
</dbReference>
<feature type="region of interest" description="Disordered" evidence="10">
    <location>
        <begin position="1"/>
        <end position="34"/>
    </location>
</feature>
<evidence type="ECO:0000256" key="8">
    <source>
        <dbReference type="ARBA" id="ARBA00081473"/>
    </source>
</evidence>
<keyword evidence="14" id="KW-1185">Reference proteome</keyword>
<dbReference type="PANTHER" id="PTHR10445">
    <property type="entry name" value="GENERAL TRANSCRIPTION FACTOR IIF SUBUNIT 2"/>
    <property type="match status" value="1"/>
</dbReference>
<dbReference type="GO" id="GO:0003677">
    <property type="term" value="F:DNA binding"/>
    <property type="evidence" value="ECO:0007669"/>
    <property type="project" value="UniProtKB-KW"/>
</dbReference>
<feature type="compositionally biased region" description="Basic and acidic residues" evidence="10">
    <location>
        <begin position="1"/>
        <end position="13"/>
    </location>
</feature>
<dbReference type="Proteomes" id="UP000054007">
    <property type="component" value="Unassembled WGS sequence"/>
</dbReference>
<dbReference type="Gene3D" id="1.10.10.10">
    <property type="entry name" value="Winged helix-like DNA-binding domain superfamily/Winged helix DNA-binding domain"/>
    <property type="match status" value="1"/>
</dbReference>
<proteinExistence type="inferred from homology"/>
<evidence type="ECO:0000256" key="2">
    <source>
        <dbReference type="ARBA" id="ARBA00009543"/>
    </source>
</evidence>
<organism evidence="13 14">
    <name type="scientific">Cylindrobasidium torrendii FP15055 ss-10</name>
    <dbReference type="NCBI Taxonomy" id="1314674"/>
    <lineage>
        <taxon>Eukaryota</taxon>
        <taxon>Fungi</taxon>
        <taxon>Dikarya</taxon>
        <taxon>Basidiomycota</taxon>
        <taxon>Agaricomycotina</taxon>
        <taxon>Agaricomycetes</taxon>
        <taxon>Agaricomycetidae</taxon>
        <taxon>Agaricales</taxon>
        <taxon>Marasmiineae</taxon>
        <taxon>Physalacriaceae</taxon>
        <taxon>Cylindrobasidium</taxon>
    </lineage>
</organism>
<evidence type="ECO:0000256" key="9">
    <source>
        <dbReference type="ARBA" id="ARBA00081863"/>
    </source>
</evidence>
<evidence type="ECO:0000256" key="6">
    <source>
        <dbReference type="ARBA" id="ARBA00023163"/>
    </source>
</evidence>
<dbReference type="InterPro" id="IPR040504">
    <property type="entry name" value="TFIIF_beta_N"/>
</dbReference>
<evidence type="ECO:0000259" key="12">
    <source>
        <dbReference type="Pfam" id="PF17683"/>
    </source>
</evidence>
<dbReference type="Pfam" id="PF02270">
    <property type="entry name" value="TFIIF_beta"/>
    <property type="match status" value="1"/>
</dbReference>
<evidence type="ECO:0000256" key="10">
    <source>
        <dbReference type="SAM" id="MobiDB-lite"/>
    </source>
</evidence>
<dbReference type="InterPro" id="IPR040450">
    <property type="entry name" value="TFIIF_beta_HTH"/>
</dbReference>
<feature type="domain" description="TFIIF beta subunit HTH" evidence="11">
    <location>
        <begin position="241"/>
        <end position="305"/>
    </location>
</feature>
<dbReference type="AlphaFoldDB" id="A0A0D7BPU4"/>
<dbReference type="InterPro" id="IPR011039">
    <property type="entry name" value="TFIIF_interaction"/>
</dbReference>
<accession>A0A0D7BPU4</accession>
<keyword evidence="6" id="KW-0804">Transcription</keyword>
<dbReference type="PANTHER" id="PTHR10445:SF0">
    <property type="entry name" value="GENERAL TRANSCRIPTION FACTOR IIF SUBUNIT 2"/>
    <property type="match status" value="1"/>
</dbReference>
<dbReference type="GO" id="GO:0006367">
    <property type="term" value="P:transcription initiation at RNA polymerase II promoter"/>
    <property type="evidence" value="ECO:0007669"/>
    <property type="project" value="InterPro"/>
</dbReference>
<evidence type="ECO:0000256" key="3">
    <source>
        <dbReference type="ARBA" id="ARBA00021453"/>
    </source>
</evidence>
<dbReference type="EMBL" id="KN880443">
    <property type="protein sequence ID" value="KIY72452.1"/>
    <property type="molecule type" value="Genomic_DNA"/>
</dbReference>
<dbReference type="CDD" id="cd07980">
    <property type="entry name" value="TFIIF_beta"/>
    <property type="match status" value="1"/>
</dbReference>
<feature type="compositionally biased region" description="Acidic residues" evidence="10">
    <location>
        <begin position="326"/>
        <end position="347"/>
    </location>
</feature>
<feature type="compositionally biased region" description="Basic and acidic residues" evidence="10">
    <location>
        <begin position="20"/>
        <end position="32"/>
    </location>
</feature>
<feature type="region of interest" description="Disordered" evidence="10">
    <location>
        <begin position="310"/>
        <end position="347"/>
    </location>
</feature>
<evidence type="ECO:0000256" key="4">
    <source>
        <dbReference type="ARBA" id="ARBA00023015"/>
    </source>
</evidence>
<dbReference type="FunFam" id="1.10.10.10:FF:000035">
    <property type="entry name" value="General transcription factor IIF subunit 2"/>
    <property type="match status" value="1"/>
</dbReference>
<keyword evidence="4" id="KW-0805">Transcription regulation</keyword>
<keyword evidence="5" id="KW-0238">DNA-binding</keyword>
<dbReference type="SUPFAM" id="SSF50916">
    <property type="entry name" value="Rap30/74 interaction domains"/>
    <property type="match status" value="1"/>
</dbReference>
<dbReference type="SUPFAM" id="SSF46785">
    <property type="entry name" value="Winged helix' DNA-binding domain"/>
    <property type="match status" value="1"/>
</dbReference>
<dbReference type="GO" id="GO:0005674">
    <property type="term" value="C:transcription factor TFIIF complex"/>
    <property type="evidence" value="ECO:0007669"/>
    <property type="project" value="InterPro"/>
</dbReference>
<dbReference type="Pfam" id="PF17683">
    <property type="entry name" value="TFIIF_beta_N"/>
    <property type="match status" value="1"/>
</dbReference>
<comment type="subcellular location">
    <subcellularLocation>
        <location evidence="1">Nucleus</location>
    </subcellularLocation>
</comment>
<dbReference type="OrthoDB" id="449280at2759"/>
<dbReference type="InterPro" id="IPR003196">
    <property type="entry name" value="TFIIF_beta"/>
</dbReference>